<evidence type="ECO:0000313" key="1">
    <source>
        <dbReference type="EMBL" id="KAI4841160.1"/>
    </source>
</evidence>
<keyword evidence="2" id="KW-1185">Reference proteome</keyword>
<comment type="caution">
    <text evidence="1">The sequence shown here is derived from an EMBL/GenBank/DDBJ whole genome shotgun (WGS) entry which is preliminary data.</text>
</comment>
<name>A0ACB9YGH5_PLABR</name>
<proteinExistence type="predicted"/>
<accession>A0ACB9YGH5</accession>
<protein>
    <submittedName>
        <fullName evidence="1">Uncharacterized protein</fullName>
    </submittedName>
</protein>
<sequence>MVNSEFQEQVEFNYEHNLKEKSPILEHYDNIQNNKYLPKYLEKFYSKNNSTLCHFNSNNKYDSFNYEDKINATANYKQKHSEKSTILVVPTFLGSTNIHPRYYTVNYRLRLYLLLSVEPHNNYVCYYFRL</sequence>
<gene>
    <name evidence="1" type="ORF">MKS88_000395</name>
</gene>
<dbReference type="Proteomes" id="UP001056978">
    <property type="component" value="Chromosome 1"/>
</dbReference>
<evidence type="ECO:0000313" key="2">
    <source>
        <dbReference type="Proteomes" id="UP001056978"/>
    </source>
</evidence>
<organism evidence="1 2">
    <name type="scientific">Plasmodium brasilianum</name>
    <dbReference type="NCBI Taxonomy" id="5824"/>
    <lineage>
        <taxon>Eukaryota</taxon>
        <taxon>Sar</taxon>
        <taxon>Alveolata</taxon>
        <taxon>Apicomplexa</taxon>
        <taxon>Aconoidasida</taxon>
        <taxon>Haemosporida</taxon>
        <taxon>Plasmodiidae</taxon>
        <taxon>Plasmodium</taxon>
        <taxon>Plasmodium (Plasmodium)</taxon>
    </lineage>
</organism>
<dbReference type="EMBL" id="CM043769">
    <property type="protein sequence ID" value="KAI4841160.1"/>
    <property type="molecule type" value="Genomic_DNA"/>
</dbReference>
<reference evidence="1" key="1">
    <citation type="submission" date="2022-06" db="EMBL/GenBank/DDBJ databases">
        <title>The First Complete Genome of the Simian Malaria Parasite Plasmodium brasilianum.</title>
        <authorList>
            <person name="Bajic M."/>
            <person name="Ravishankar S."/>
        </authorList>
    </citation>
    <scope>NUCLEOTIDE SEQUENCE</scope>
    <source>
        <strain evidence="1">Bolivian I</strain>
    </source>
</reference>